<evidence type="ECO:0000256" key="1">
    <source>
        <dbReference type="SAM" id="Coils"/>
    </source>
</evidence>
<accession>A0A8B3RR70</accession>
<name>A0A8B3RR70_ENTFL</name>
<dbReference type="Proteomes" id="UP000292223">
    <property type="component" value="Unassembled WGS sequence"/>
</dbReference>
<dbReference type="EMBL" id="SEWT01000008">
    <property type="protein sequence ID" value="RYU31288.1"/>
    <property type="molecule type" value="Genomic_DNA"/>
</dbReference>
<gene>
    <name evidence="2" type="ORF">EU507_12300</name>
</gene>
<organism evidence="2 3">
    <name type="scientific">Enterococcus faecalis</name>
    <name type="common">Streptococcus faecalis</name>
    <dbReference type="NCBI Taxonomy" id="1351"/>
    <lineage>
        <taxon>Bacteria</taxon>
        <taxon>Bacillati</taxon>
        <taxon>Bacillota</taxon>
        <taxon>Bacilli</taxon>
        <taxon>Lactobacillales</taxon>
        <taxon>Enterococcaceae</taxon>
        <taxon>Enterococcus</taxon>
    </lineage>
</organism>
<feature type="coiled-coil region" evidence="1">
    <location>
        <begin position="37"/>
        <end position="64"/>
    </location>
</feature>
<dbReference type="AlphaFoldDB" id="A0A8B3RR70"/>
<proteinExistence type="predicted"/>
<comment type="caution">
    <text evidence="2">The sequence shown here is derived from an EMBL/GenBank/DDBJ whole genome shotgun (WGS) entry which is preliminary data.</text>
</comment>
<protein>
    <submittedName>
        <fullName evidence="2">Uncharacterized protein</fullName>
    </submittedName>
</protein>
<keyword evidence="1" id="KW-0175">Coiled coil</keyword>
<evidence type="ECO:0000313" key="3">
    <source>
        <dbReference type="Proteomes" id="UP000292223"/>
    </source>
</evidence>
<sequence length="311" mass="37040">MEGVNLTTQFVNKRAIDTEELFQIINNSEGIYESTLIKLLQCNRISLEARLKTLEKNKMISKQKIKKHFFYTNTFDFKNMNPLDRQTNVVQKLVTYGIFTENIHIVTNCDHQKELHLSCYSSGRDTFQTNEHLKLQANKLVNQLPPQSEEYNFFVECIKNVLTKFPIRVSCLSNKLDINYHTQSLDMIDISVVPTLEYLPLIEQKLDSFSYRNLEKNSQYIRDDILVYVENLDKLIFYEMKQNRQYDVHVIHSLMDFYYYVAKFSKSKTSLYFTSNKQEFNYAHRLYTRSQQNKEKFNTVQLQKEKRKAQS</sequence>
<evidence type="ECO:0000313" key="2">
    <source>
        <dbReference type="EMBL" id="RYU31288.1"/>
    </source>
</evidence>
<reference evidence="2 3" key="1">
    <citation type="submission" date="2019-02" db="EMBL/GenBank/DDBJ databases">
        <title>From farm to fork: dissemination of Tn554::fexA-optrA in linezolid-resistant Enterococcus faecalis clones from chicken feces and meat in Tunisia.</title>
        <authorList>
            <person name="Tedim A.P."/>
            <person name="Elghaieb H."/>
            <person name="Abbassi M.S."/>
            <person name="Novais C."/>
            <person name="Hassen A."/>
            <person name="Peixe L."/>
            <person name="Freitas A.R."/>
        </authorList>
    </citation>
    <scope>NUCLEOTIDE SEQUENCE [LARGE SCALE GENOMIC DNA]</scope>
    <source>
        <strain evidence="2 3">728T</strain>
    </source>
</reference>